<sequence>MARGIFNKLKKLIQVVGKGVNWMNDKVVKPIMPIINVILQSLSPTGSMVAKGIRTGSSAMDALWGPNKHYGKQQFKYDFKTFRLDDFLSKKVPIDIISNRIKLLGDELQ</sequence>
<proteinExistence type="predicted"/>
<name>A0A5J4X5Z4_9EUKA</name>
<dbReference type="AlphaFoldDB" id="A0A5J4X5Z4"/>
<gene>
    <name evidence="1" type="ORF">EZS28_001839</name>
</gene>
<dbReference type="EMBL" id="SNRW01000207">
    <property type="protein sequence ID" value="KAA6402640.1"/>
    <property type="molecule type" value="Genomic_DNA"/>
</dbReference>
<organism evidence="1 2">
    <name type="scientific">Streblomastix strix</name>
    <dbReference type="NCBI Taxonomy" id="222440"/>
    <lineage>
        <taxon>Eukaryota</taxon>
        <taxon>Metamonada</taxon>
        <taxon>Preaxostyla</taxon>
        <taxon>Oxymonadida</taxon>
        <taxon>Streblomastigidae</taxon>
        <taxon>Streblomastix</taxon>
    </lineage>
</organism>
<dbReference type="Proteomes" id="UP000324800">
    <property type="component" value="Unassembled WGS sequence"/>
</dbReference>
<accession>A0A5J4X5Z4</accession>
<reference evidence="1 2" key="1">
    <citation type="submission" date="2019-03" db="EMBL/GenBank/DDBJ databases">
        <title>Single cell metagenomics reveals metabolic interactions within the superorganism composed of flagellate Streblomastix strix and complex community of Bacteroidetes bacteria on its surface.</title>
        <authorList>
            <person name="Treitli S.C."/>
            <person name="Kolisko M."/>
            <person name="Husnik F."/>
            <person name="Keeling P."/>
            <person name="Hampl V."/>
        </authorList>
    </citation>
    <scope>NUCLEOTIDE SEQUENCE [LARGE SCALE GENOMIC DNA]</scope>
    <source>
        <strain evidence="1">ST1C</strain>
    </source>
</reference>
<comment type="caution">
    <text evidence="1">The sequence shown here is derived from an EMBL/GenBank/DDBJ whole genome shotgun (WGS) entry which is preliminary data.</text>
</comment>
<evidence type="ECO:0000313" key="2">
    <source>
        <dbReference type="Proteomes" id="UP000324800"/>
    </source>
</evidence>
<evidence type="ECO:0000313" key="1">
    <source>
        <dbReference type="EMBL" id="KAA6402640.1"/>
    </source>
</evidence>
<protein>
    <submittedName>
        <fullName evidence="1">Uncharacterized protein</fullName>
    </submittedName>
</protein>